<gene>
    <name evidence="2" type="ORF">DME_LOCUS1518</name>
</gene>
<keyword evidence="4" id="KW-1185">Reference proteome</keyword>
<sequence>MPFELDQRLQFLDHRQRVLDIKPRIDSSTPISYYASPKIFPVQKRNLRQYSSSEKLSSYQKNVALYGGYVKKNYSSTNSSLYSNCKSKVASMKCYQAPLYRNKQNKADANEAEKKTSTVPVVASATTDKGIKSRRCMDEFKDAILTNIINRGVFNDRIVMDCINDHSVNNQILSRAELEAVTLELIHDLNVSVDEGIKYGIDKNYQHKSEEYDRKESLEAFHSKSLESSASFEDGMRVNRGKLSAPIFTENQSDNEGDNQSFKVLNSGRSGHSESSHSISPTTSSKKSSITETSATVHSGNSENSIYRP</sequence>
<feature type="region of interest" description="Disordered" evidence="1">
    <location>
        <begin position="248"/>
        <end position="309"/>
    </location>
</feature>
<name>A0A0N4UH93_DRAME</name>
<accession>A0A0N4UH93</accession>
<evidence type="ECO:0000313" key="5">
    <source>
        <dbReference type="WBParaSite" id="DME_0000690401-mRNA-1"/>
    </source>
</evidence>
<feature type="compositionally biased region" description="Polar residues" evidence="1">
    <location>
        <begin position="249"/>
        <end position="264"/>
    </location>
</feature>
<proteinExistence type="predicted"/>
<feature type="compositionally biased region" description="Low complexity" evidence="1">
    <location>
        <begin position="276"/>
        <end position="294"/>
    </location>
</feature>
<evidence type="ECO:0000256" key="1">
    <source>
        <dbReference type="SAM" id="MobiDB-lite"/>
    </source>
</evidence>
<protein>
    <submittedName>
        <fullName evidence="5">NET domain-containing protein</fullName>
    </submittedName>
</protein>
<dbReference type="Proteomes" id="UP000038040">
    <property type="component" value="Unplaced"/>
</dbReference>
<dbReference type="EMBL" id="UYYG01000023">
    <property type="protein sequence ID" value="VDN51545.1"/>
    <property type="molecule type" value="Genomic_DNA"/>
</dbReference>
<reference evidence="2 4" key="2">
    <citation type="submission" date="2018-11" db="EMBL/GenBank/DDBJ databases">
        <authorList>
            <consortium name="Pathogen Informatics"/>
        </authorList>
    </citation>
    <scope>NUCLEOTIDE SEQUENCE [LARGE SCALE GENOMIC DNA]</scope>
</reference>
<organism evidence="3 5">
    <name type="scientific">Dracunculus medinensis</name>
    <name type="common">Guinea worm</name>
    <dbReference type="NCBI Taxonomy" id="318479"/>
    <lineage>
        <taxon>Eukaryota</taxon>
        <taxon>Metazoa</taxon>
        <taxon>Ecdysozoa</taxon>
        <taxon>Nematoda</taxon>
        <taxon>Chromadorea</taxon>
        <taxon>Rhabditida</taxon>
        <taxon>Spirurina</taxon>
        <taxon>Dracunculoidea</taxon>
        <taxon>Dracunculidae</taxon>
        <taxon>Dracunculus</taxon>
    </lineage>
</organism>
<dbReference type="AlphaFoldDB" id="A0A0N4UH93"/>
<dbReference type="WBParaSite" id="DME_0000690401-mRNA-1">
    <property type="protein sequence ID" value="DME_0000690401-mRNA-1"/>
    <property type="gene ID" value="DME_0000690401"/>
</dbReference>
<evidence type="ECO:0000313" key="4">
    <source>
        <dbReference type="Proteomes" id="UP000274756"/>
    </source>
</evidence>
<evidence type="ECO:0000313" key="3">
    <source>
        <dbReference type="Proteomes" id="UP000038040"/>
    </source>
</evidence>
<reference evidence="5" key="1">
    <citation type="submission" date="2017-02" db="UniProtKB">
        <authorList>
            <consortium name="WormBaseParasite"/>
        </authorList>
    </citation>
    <scope>IDENTIFICATION</scope>
</reference>
<dbReference type="Proteomes" id="UP000274756">
    <property type="component" value="Unassembled WGS sequence"/>
</dbReference>
<feature type="compositionally biased region" description="Polar residues" evidence="1">
    <location>
        <begin position="295"/>
        <end position="309"/>
    </location>
</feature>
<dbReference type="OrthoDB" id="5867968at2759"/>
<evidence type="ECO:0000313" key="2">
    <source>
        <dbReference type="EMBL" id="VDN51545.1"/>
    </source>
</evidence>